<feature type="transmembrane region" description="Helical" evidence="1">
    <location>
        <begin position="175"/>
        <end position="193"/>
    </location>
</feature>
<evidence type="ECO:0000256" key="1">
    <source>
        <dbReference type="SAM" id="Phobius"/>
    </source>
</evidence>
<keyword evidence="1" id="KW-0472">Membrane</keyword>
<proteinExistence type="predicted"/>
<dbReference type="AlphaFoldDB" id="A0A177MN81"/>
<accession>A0A177MN81</accession>
<name>A0A177MN81_METMH</name>
<feature type="signal peptide" evidence="2">
    <location>
        <begin position="1"/>
        <end position="22"/>
    </location>
</feature>
<evidence type="ECO:0000313" key="3">
    <source>
        <dbReference type="EMBL" id="OAI07266.1"/>
    </source>
</evidence>
<keyword evidence="2" id="KW-0732">Signal</keyword>
<reference evidence="3 4" key="1">
    <citation type="submission" date="2016-03" db="EMBL/GenBank/DDBJ databases">
        <authorList>
            <person name="Ploux O."/>
        </authorList>
    </citation>
    <scope>NUCLEOTIDE SEQUENCE [LARGE SCALE GENOMIC DNA]</scope>
    <source>
        <strain evidence="3 4">R-45363</strain>
    </source>
</reference>
<dbReference type="RefSeq" id="WP_064007591.1">
    <property type="nucleotide sequence ID" value="NZ_LUUG01000051.1"/>
</dbReference>
<evidence type="ECO:0000313" key="4">
    <source>
        <dbReference type="Proteomes" id="UP000078090"/>
    </source>
</evidence>
<keyword evidence="1" id="KW-0812">Transmembrane</keyword>
<dbReference type="Proteomes" id="UP000078090">
    <property type="component" value="Unassembled WGS sequence"/>
</dbReference>
<dbReference type="OrthoDB" id="5565554at2"/>
<comment type="caution">
    <text evidence="3">The sequence shown here is derived from an EMBL/GenBank/DDBJ whole genome shotgun (WGS) entry which is preliminary data.</text>
</comment>
<protein>
    <submittedName>
        <fullName evidence="3">Uncharacterized protein</fullName>
    </submittedName>
</protein>
<dbReference type="EMBL" id="LUUG01000051">
    <property type="protein sequence ID" value="OAI07266.1"/>
    <property type="molecule type" value="Genomic_DNA"/>
</dbReference>
<evidence type="ECO:0000256" key="2">
    <source>
        <dbReference type="SAM" id="SignalP"/>
    </source>
</evidence>
<feature type="chain" id="PRO_5008068233" evidence="2">
    <location>
        <begin position="23"/>
        <end position="207"/>
    </location>
</feature>
<gene>
    <name evidence="3" type="ORF">A1332_09040</name>
</gene>
<organism evidence="3 4">
    <name type="scientific">Methylomonas methanica</name>
    <dbReference type="NCBI Taxonomy" id="421"/>
    <lineage>
        <taxon>Bacteria</taxon>
        <taxon>Pseudomonadati</taxon>
        <taxon>Pseudomonadota</taxon>
        <taxon>Gammaproteobacteria</taxon>
        <taxon>Methylococcales</taxon>
        <taxon>Methylococcaceae</taxon>
        <taxon>Methylomonas</taxon>
    </lineage>
</organism>
<keyword evidence="1" id="KW-1133">Transmembrane helix</keyword>
<sequence length="207" mass="22518">MTTLKICLVALLMLGFTWQADASVPLGGNRKGVGGAFDMYGCMQSNDYYVVNFAAYQSDLSQTKDMKTLPTAECIDIPLVGKTQITLDLLDRDVRKKQVALKILREDGQTLAELPMAVAKQGVVSVSVDFKSAGKYQAVLQVKDTDLNIDPEISALHIPLTVALAVEQPASEKPLWIFFIVIGLLVAGLAYFLPRLLNSKPTATTPE</sequence>